<dbReference type="AlphaFoldDB" id="A0A944MB89"/>
<evidence type="ECO:0000313" key="2">
    <source>
        <dbReference type="EMBL" id="MBT2990786.1"/>
    </source>
</evidence>
<proteinExistence type="predicted"/>
<dbReference type="InterPro" id="IPR039459">
    <property type="entry name" value="RepB-like_DNA_primase_dom"/>
</dbReference>
<sequence>MKRLFTRDPNTSHIACWIDLQGRELQADRDESERFLMRLDPRASYFSFRTFSDTGYTRVRTGDPLQREVHGTLDACWHRLVALNRQGAVIAVTINHGNGRGRRSADIRRVRALFLDDDRGTDPGRFPLKPHIRVETSAGHNHFYWLVEGLPLQQFASCQQRLAERYQGDTRVQALNQAMQLPGFWRRKRITQPRLPRVSEIGNHNPFRIFELDDLFEPQRDANHRQ</sequence>
<evidence type="ECO:0000313" key="3">
    <source>
        <dbReference type="Proteomes" id="UP000770889"/>
    </source>
</evidence>
<evidence type="ECO:0000259" key="1">
    <source>
        <dbReference type="Pfam" id="PF16793"/>
    </source>
</evidence>
<dbReference type="EMBL" id="JAHHGM010000021">
    <property type="protein sequence ID" value="MBT2990786.1"/>
    <property type="molecule type" value="Genomic_DNA"/>
</dbReference>
<dbReference type="Pfam" id="PF16793">
    <property type="entry name" value="RepB_primase"/>
    <property type="match status" value="1"/>
</dbReference>
<name>A0A944MB89_9GAMM</name>
<dbReference type="Gene3D" id="3.30.70.1790">
    <property type="entry name" value="RepB DNA-primase, N-terminal domain"/>
    <property type="match status" value="1"/>
</dbReference>
<gene>
    <name evidence="2" type="ORF">KME65_17655</name>
</gene>
<feature type="domain" description="RepB-like DNA primase" evidence="1">
    <location>
        <begin position="128"/>
        <end position="189"/>
    </location>
</feature>
<accession>A0A944MB89</accession>
<dbReference type="Proteomes" id="UP000770889">
    <property type="component" value="Unassembled WGS sequence"/>
</dbReference>
<protein>
    <submittedName>
        <fullName evidence="2">RepB family DNA primase</fullName>
    </submittedName>
</protein>
<reference evidence="2 3" key="1">
    <citation type="submission" date="2021-05" db="EMBL/GenBank/DDBJ databases">
        <title>Genetic and Functional Diversity in Clade A Lucinid endosymbionts from the Bahamas.</title>
        <authorList>
            <person name="Giani N.M."/>
            <person name="Engel A.S."/>
            <person name="Campbell B.J."/>
        </authorList>
    </citation>
    <scope>NUCLEOTIDE SEQUENCE [LARGE SCALE GENOMIC DNA]</scope>
    <source>
        <strain evidence="2">LUC16012Gg_MoonRockCtena</strain>
    </source>
</reference>
<organism evidence="2 3">
    <name type="scientific">Candidatus Thiodiazotropha taylori</name>
    <dbReference type="NCBI Taxonomy" id="2792791"/>
    <lineage>
        <taxon>Bacteria</taxon>
        <taxon>Pseudomonadati</taxon>
        <taxon>Pseudomonadota</taxon>
        <taxon>Gammaproteobacteria</taxon>
        <taxon>Chromatiales</taxon>
        <taxon>Sedimenticolaceae</taxon>
        <taxon>Candidatus Thiodiazotropha</taxon>
    </lineage>
</organism>
<comment type="caution">
    <text evidence="2">The sequence shown here is derived from an EMBL/GenBank/DDBJ whole genome shotgun (WGS) entry which is preliminary data.</text>
</comment>